<protein>
    <recommendedName>
        <fullName evidence="1">SprT-like domain-containing protein</fullName>
    </recommendedName>
</protein>
<evidence type="ECO:0000259" key="1">
    <source>
        <dbReference type="SMART" id="SM00731"/>
    </source>
</evidence>
<dbReference type="SMART" id="SM00731">
    <property type="entry name" value="SprT"/>
    <property type="match status" value="1"/>
</dbReference>
<accession>A0A212IW89</accession>
<dbReference type="EMBL" id="FLUN01000001">
    <property type="protein sequence ID" value="SBV91429.1"/>
    <property type="molecule type" value="Genomic_DNA"/>
</dbReference>
<feature type="domain" description="SprT-like" evidence="1">
    <location>
        <begin position="7"/>
        <end position="161"/>
    </location>
</feature>
<evidence type="ECO:0000313" key="2">
    <source>
        <dbReference type="EMBL" id="SBV91429.1"/>
    </source>
</evidence>
<sequence>MGTVDVDGLLAQMIGEARALGIPVSKGIAPHVRLNTRAVARFGCCVRRGAGYEIELSARLPEAGERAVRETLAHEVLHTCWGCRNHGERWKGYAARMNAAYGYGIARTGTWEALGLTDQKPINYLLVCQNCGLEIPRTRCSNLVRHPERYRCRCGGRLALARGR</sequence>
<reference evidence="2" key="1">
    <citation type="submission" date="2016-04" db="EMBL/GenBank/DDBJ databases">
        <authorList>
            <person name="Evans L.H."/>
            <person name="Alamgir A."/>
            <person name="Owens N."/>
            <person name="Weber N.D."/>
            <person name="Virtaneva K."/>
            <person name="Barbian K."/>
            <person name="Babar A."/>
            <person name="Rosenke K."/>
        </authorList>
    </citation>
    <scope>NUCLEOTIDE SEQUENCE</scope>
    <source>
        <strain evidence="2">86</strain>
    </source>
</reference>
<organism evidence="2">
    <name type="scientific">uncultured Eubacteriales bacterium</name>
    <dbReference type="NCBI Taxonomy" id="172733"/>
    <lineage>
        <taxon>Bacteria</taxon>
        <taxon>Bacillati</taxon>
        <taxon>Bacillota</taxon>
        <taxon>Clostridia</taxon>
        <taxon>Eubacteriales</taxon>
        <taxon>environmental samples</taxon>
    </lineage>
</organism>
<dbReference type="InterPro" id="IPR006640">
    <property type="entry name" value="SprT-like_domain"/>
</dbReference>
<gene>
    <name evidence="2" type="ORF">KL86CLO1_10119</name>
</gene>
<dbReference type="AlphaFoldDB" id="A0A212IW89"/>
<dbReference type="GO" id="GO:0006950">
    <property type="term" value="P:response to stress"/>
    <property type="evidence" value="ECO:0007669"/>
    <property type="project" value="UniProtKB-ARBA"/>
</dbReference>
<name>A0A212IW89_9FIRM</name>
<proteinExistence type="predicted"/>
<dbReference type="Pfam" id="PF10263">
    <property type="entry name" value="SprT-like"/>
    <property type="match status" value="1"/>
</dbReference>